<dbReference type="Proteomes" id="UP000184212">
    <property type="component" value="Unassembled WGS sequence"/>
</dbReference>
<accession>A0A1M5XAI3</accession>
<feature type="transmembrane region" description="Helical" evidence="6">
    <location>
        <begin position="21"/>
        <end position="42"/>
    </location>
</feature>
<dbReference type="InterPro" id="IPR050250">
    <property type="entry name" value="Macrolide_Exporter_MacB"/>
</dbReference>
<feature type="transmembrane region" description="Helical" evidence="6">
    <location>
        <begin position="433"/>
        <end position="456"/>
    </location>
</feature>
<dbReference type="AlphaFoldDB" id="A0A1M5XAI3"/>
<feature type="transmembrane region" description="Helical" evidence="6">
    <location>
        <begin position="293"/>
        <end position="315"/>
    </location>
</feature>
<keyword evidence="3 6" id="KW-0812">Transmembrane</keyword>
<feature type="transmembrane region" description="Helical" evidence="6">
    <location>
        <begin position="722"/>
        <end position="744"/>
    </location>
</feature>
<feature type="transmembrane region" description="Helical" evidence="6">
    <location>
        <begin position="349"/>
        <end position="368"/>
    </location>
</feature>
<feature type="transmembrane region" description="Helical" evidence="6">
    <location>
        <begin position="677"/>
        <end position="701"/>
    </location>
</feature>
<evidence type="ECO:0000259" key="8">
    <source>
        <dbReference type="Pfam" id="PF12704"/>
    </source>
</evidence>
<evidence type="ECO:0000256" key="3">
    <source>
        <dbReference type="ARBA" id="ARBA00022692"/>
    </source>
</evidence>
<dbReference type="STRING" id="947013.SAMN04488109_6317"/>
<evidence type="ECO:0000313" key="10">
    <source>
        <dbReference type="Proteomes" id="UP000184212"/>
    </source>
</evidence>
<sequence>MIKNYLTTAFRIMLRQKAYSLINIVGLGLGIAASLLIMLYVVDELSFDQFHADANRTFRIGFAGRLQDNNFDMAVSPAPVAGAMQTEIPEVETTVRFGLWRSQPMAFGDKTFTERYMLVADSNFFQFFSFPLISGDPKTVLQGTNKVVITESVAKRYFGNDNPIGKMLLRGGEKTACEVTGVAQDPPGNSTIVFDMVLSGQSWKYMNDEQWTSNNLYTYFKTHPQSGVQQVKSKLAVLAEKNIGRDLEKYLGIDFKHFREKGSDIGFTITPMVDIHLKSNKAEEIIPVGNLQYLYIFGAVAAFIILIACINFMNLSTARSANRAKEVGVRKTIGALRSRLMGQFLAESLIYSALSMLLALLLIAVLLAPFNVISGKMLTLSFFARPAVVVSLILFTVVVGLLAGSYPAFYLTSFNPSDVLKGKIRSGFKNSRLRNVLVTFQFVISIALILGSIVVYKQLTFMQNRDMGFDKENVIDLFHTWSLDKNAKAFKNELATHPEFKASSFANTLPPHISWSNAFRKGGTEQDFLLQVYNVDHDHLAAMQYTMAEGRFFSRDFPADTASIILNEAAFKQMGFETMENQFVLNYAGDKPHAMKLIGVMKDFNFETLRNDVKPMAIILGGEPNGEMAIRLAPGDIQAKIALLESIWKKYSSNAFEYSFIDENFDALFRAEQRMSYIVLVFTVLAITIASLGLFGLSTFTAEQRAKEISIRKVMGASIPHIIVLIAKDFAVLVLIAFVIAAPLGWYMADNWLNGFAFHTGVDAWAVIWAGTTSLFVAIFTISFQSLRAARENPVNAMRSE</sequence>
<dbReference type="PANTHER" id="PTHR30572">
    <property type="entry name" value="MEMBRANE COMPONENT OF TRANSPORTER-RELATED"/>
    <property type="match status" value="1"/>
</dbReference>
<protein>
    <submittedName>
        <fullName evidence="9">Putative ABC transport system permease protein</fullName>
    </submittedName>
</protein>
<dbReference type="GO" id="GO:0022857">
    <property type="term" value="F:transmembrane transporter activity"/>
    <property type="evidence" value="ECO:0007669"/>
    <property type="project" value="TreeGrafter"/>
</dbReference>
<dbReference type="InterPro" id="IPR003838">
    <property type="entry name" value="ABC3_permease_C"/>
</dbReference>
<dbReference type="Pfam" id="PF12704">
    <property type="entry name" value="MacB_PCD"/>
    <property type="match status" value="1"/>
</dbReference>
<dbReference type="OrthoDB" id="5933722at2"/>
<dbReference type="RefSeq" id="WP_073142588.1">
    <property type="nucleotide sequence ID" value="NZ_FQWQ01000006.1"/>
</dbReference>
<feature type="domain" description="ABC3 transporter permease C-terminal" evidence="7">
    <location>
        <begin position="299"/>
        <end position="416"/>
    </location>
</feature>
<proteinExistence type="predicted"/>
<dbReference type="GO" id="GO:0005886">
    <property type="term" value="C:plasma membrane"/>
    <property type="evidence" value="ECO:0007669"/>
    <property type="project" value="UniProtKB-SubCell"/>
</dbReference>
<name>A0A1M5XAI3_9BACT</name>
<keyword evidence="4 6" id="KW-1133">Transmembrane helix</keyword>
<organism evidence="9 10">
    <name type="scientific">Chryseolinea serpens</name>
    <dbReference type="NCBI Taxonomy" id="947013"/>
    <lineage>
        <taxon>Bacteria</taxon>
        <taxon>Pseudomonadati</taxon>
        <taxon>Bacteroidota</taxon>
        <taxon>Cytophagia</taxon>
        <taxon>Cytophagales</taxon>
        <taxon>Fulvivirgaceae</taxon>
        <taxon>Chryseolinea</taxon>
    </lineage>
</organism>
<dbReference type="Pfam" id="PF02687">
    <property type="entry name" value="FtsX"/>
    <property type="match status" value="2"/>
</dbReference>
<feature type="domain" description="ABC3 transporter permease C-terminal" evidence="7">
    <location>
        <begin position="681"/>
        <end position="794"/>
    </location>
</feature>
<keyword evidence="5 6" id="KW-0472">Membrane</keyword>
<keyword evidence="2" id="KW-1003">Cell membrane</keyword>
<evidence type="ECO:0000256" key="4">
    <source>
        <dbReference type="ARBA" id="ARBA00022989"/>
    </source>
</evidence>
<dbReference type="PANTHER" id="PTHR30572:SF18">
    <property type="entry name" value="ABC-TYPE MACROLIDE FAMILY EXPORT SYSTEM PERMEASE COMPONENT 2"/>
    <property type="match status" value="1"/>
</dbReference>
<evidence type="ECO:0000256" key="1">
    <source>
        <dbReference type="ARBA" id="ARBA00004651"/>
    </source>
</evidence>
<comment type="subcellular location">
    <subcellularLocation>
        <location evidence="1">Cell membrane</location>
        <topology evidence="1">Multi-pass membrane protein</topology>
    </subcellularLocation>
</comment>
<reference evidence="9 10" key="1">
    <citation type="submission" date="2016-11" db="EMBL/GenBank/DDBJ databases">
        <authorList>
            <person name="Jaros S."/>
            <person name="Januszkiewicz K."/>
            <person name="Wedrychowicz H."/>
        </authorList>
    </citation>
    <scope>NUCLEOTIDE SEQUENCE [LARGE SCALE GENOMIC DNA]</scope>
    <source>
        <strain evidence="9 10">DSM 24574</strain>
    </source>
</reference>
<keyword evidence="10" id="KW-1185">Reference proteome</keyword>
<evidence type="ECO:0000259" key="7">
    <source>
        <dbReference type="Pfam" id="PF02687"/>
    </source>
</evidence>
<evidence type="ECO:0000256" key="2">
    <source>
        <dbReference type="ARBA" id="ARBA00022475"/>
    </source>
</evidence>
<dbReference type="InterPro" id="IPR025857">
    <property type="entry name" value="MacB_PCD"/>
</dbReference>
<feature type="domain" description="MacB-like periplasmic core" evidence="8">
    <location>
        <begin position="20"/>
        <end position="235"/>
    </location>
</feature>
<evidence type="ECO:0000256" key="5">
    <source>
        <dbReference type="ARBA" id="ARBA00023136"/>
    </source>
</evidence>
<evidence type="ECO:0000313" key="9">
    <source>
        <dbReference type="EMBL" id="SHH96811.1"/>
    </source>
</evidence>
<gene>
    <name evidence="9" type="ORF">SAMN04488109_6317</name>
</gene>
<feature type="transmembrane region" description="Helical" evidence="6">
    <location>
        <begin position="764"/>
        <end position="784"/>
    </location>
</feature>
<feature type="transmembrane region" description="Helical" evidence="6">
    <location>
        <begin position="388"/>
        <end position="412"/>
    </location>
</feature>
<evidence type="ECO:0000256" key="6">
    <source>
        <dbReference type="SAM" id="Phobius"/>
    </source>
</evidence>
<dbReference type="EMBL" id="FQWQ01000006">
    <property type="protein sequence ID" value="SHH96811.1"/>
    <property type="molecule type" value="Genomic_DNA"/>
</dbReference>